<name>A0A2S6I4Q1_9BACT</name>
<comment type="caution">
    <text evidence="1">The sequence shown here is derived from an EMBL/GenBank/DDBJ whole genome shotgun (WGS) entry which is preliminary data.</text>
</comment>
<reference evidence="1 2" key="1">
    <citation type="submission" date="2018-02" db="EMBL/GenBank/DDBJ databases">
        <title>Genomic Encyclopedia of Archaeal and Bacterial Type Strains, Phase II (KMG-II): from individual species to whole genera.</title>
        <authorList>
            <person name="Goeker M."/>
        </authorList>
    </citation>
    <scope>NUCLEOTIDE SEQUENCE [LARGE SCALE GENOMIC DNA]</scope>
    <source>
        <strain evidence="1 2">DSM 29526</strain>
    </source>
</reference>
<dbReference type="Proteomes" id="UP000237662">
    <property type="component" value="Unassembled WGS sequence"/>
</dbReference>
<dbReference type="OrthoDB" id="668891at2"/>
<accession>A0A2S6I4Q1</accession>
<dbReference type="RefSeq" id="WP_104420537.1">
    <property type="nucleotide sequence ID" value="NZ_PTJC01000006.1"/>
</dbReference>
<protein>
    <recommendedName>
        <fullName evidence="3">Lipoprotein</fullName>
    </recommendedName>
</protein>
<evidence type="ECO:0008006" key="3">
    <source>
        <dbReference type="Google" id="ProtNLM"/>
    </source>
</evidence>
<evidence type="ECO:0000313" key="1">
    <source>
        <dbReference type="EMBL" id="PPK86071.1"/>
    </source>
</evidence>
<evidence type="ECO:0000313" key="2">
    <source>
        <dbReference type="Proteomes" id="UP000237662"/>
    </source>
</evidence>
<dbReference type="PROSITE" id="PS51257">
    <property type="entry name" value="PROKAR_LIPOPROTEIN"/>
    <property type="match status" value="1"/>
</dbReference>
<proteinExistence type="predicted"/>
<keyword evidence="2" id="KW-1185">Reference proteome</keyword>
<dbReference type="EMBL" id="PTJC01000006">
    <property type="protein sequence ID" value="PPK86071.1"/>
    <property type="molecule type" value="Genomic_DNA"/>
</dbReference>
<organism evidence="1 2">
    <name type="scientific">Neolewinella xylanilytica</name>
    <dbReference type="NCBI Taxonomy" id="1514080"/>
    <lineage>
        <taxon>Bacteria</taxon>
        <taxon>Pseudomonadati</taxon>
        <taxon>Bacteroidota</taxon>
        <taxon>Saprospiria</taxon>
        <taxon>Saprospirales</taxon>
        <taxon>Lewinellaceae</taxon>
        <taxon>Neolewinella</taxon>
    </lineage>
</organism>
<gene>
    <name evidence="1" type="ORF">CLV84_2988</name>
</gene>
<sequence>MVRSSIFCLALLGVLACEEAPLAPLADPLEVYYPLELNQPTYFQVDSVILVRAVGGVRYDSSSTEARETLVETFVGGDGSTYYRGERWERRNESAPFQFKQTFTVHRDGSSLVRSEDNLTFTKLVSPLREGVNWDGNRGFDDSRQVFVGGELLDVYEGWNYRYLNTDTAVDLRTGLQVDSVVVVRQADVTDNLVEYRVAYEWYAPGIGLVERFVDARHSQCINTQSNCDELSWDEKADKGYIIRQTFLRRD</sequence>
<dbReference type="AlphaFoldDB" id="A0A2S6I4Q1"/>